<evidence type="ECO:0000313" key="3">
    <source>
        <dbReference type="Proteomes" id="UP000053467"/>
    </source>
</evidence>
<keyword evidence="1" id="KW-1133">Transmembrane helix</keyword>
<evidence type="ECO:0000256" key="1">
    <source>
        <dbReference type="SAM" id="Phobius"/>
    </source>
</evidence>
<dbReference type="PANTHER" id="PTHR12697">
    <property type="entry name" value="PBS LYASE HEAT-LIKE PROTEIN"/>
    <property type="match status" value="1"/>
</dbReference>
<dbReference type="InterPro" id="IPR004155">
    <property type="entry name" value="PBS_lyase_HEAT"/>
</dbReference>
<proteinExistence type="predicted"/>
<reference evidence="3" key="1">
    <citation type="journal article" date="2015" name="MBio">
        <title>Genome-Resolved Metagenomic Analysis Reveals Roles for Candidate Phyla and Other Microbial Community Members in Biogeochemical Transformations in Oil Reservoirs.</title>
        <authorList>
            <person name="Hu P."/>
            <person name="Tom L."/>
            <person name="Singh A."/>
            <person name="Thomas B.C."/>
            <person name="Baker B.J."/>
            <person name="Piceno Y.M."/>
            <person name="Andersen G.L."/>
            <person name="Banfield J.F."/>
        </authorList>
    </citation>
    <scope>NUCLEOTIDE SEQUENCE [LARGE SCALE GENOMIC DNA]</scope>
</reference>
<keyword evidence="1" id="KW-0472">Membrane</keyword>
<gene>
    <name evidence="2" type="ORF">XE03_1950</name>
</gene>
<dbReference type="InterPro" id="IPR011989">
    <property type="entry name" value="ARM-like"/>
</dbReference>
<dbReference type="SMART" id="SM00567">
    <property type="entry name" value="EZ_HEAT"/>
    <property type="match status" value="4"/>
</dbReference>
<dbReference type="AlphaFoldDB" id="A0A101HZK9"/>
<dbReference type="Gene3D" id="1.25.10.10">
    <property type="entry name" value="Leucine-rich Repeat Variant"/>
    <property type="match status" value="2"/>
</dbReference>
<comment type="caution">
    <text evidence="2">The sequence shown here is derived from an EMBL/GenBank/DDBJ whole genome shotgun (WGS) entry which is preliminary data.</text>
</comment>
<name>A0A101HZK9_UNCT6</name>
<dbReference type="EMBL" id="LGGX01000050">
    <property type="protein sequence ID" value="KUK85664.1"/>
    <property type="molecule type" value="Genomic_DNA"/>
</dbReference>
<dbReference type="PANTHER" id="PTHR12697:SF5">
    <property type="entry name" value="DEOXYHYPUSINE HYDROXYLASE"/>
    <property type="match status" value="1"/>
</dbReference>
<keyword evidence="1" id="KW-0812">Transmembrane</keyword>
<feature type="transmembrane region" description="Helical" evidence="1">
    <location>
        <begin position="23"/>
        <end position="49"/>
    </location>
</feature>
<dbReference type="GO" id="GO:0016491">
    <property type="term" value="F:oxidoreductase activity"/>
    <property type="evidence" value="ECO:0007669"/>
    <property type="project" value="TreeGrafter"/>
</dbReference>
<dbReference type="InterPro" id="IPR016024">
    <property type="entry name" value="ARM-type_fold"/>
</dbReference>
<protein>
    <recommendedName>
        <fullName evidence="4">PBS lyase HEAT domain protein repeat-containing protein</fullName>
    </recommendedName>
</protein>
<evidence type="ECO:0000313" key="2">
    <source>
        <dbReference type="EMBL" id="KUK85664.1"/>
    </source>
</evidence>
<dbReference type="Proteomes" id="UP000053467">
    <property type="component" value="Unassembled WGS sequence"/>
</dbReference>
<sequence>MKIHIIKRVQDLDWYTGSNFNDLIIFLVWGLALLVILLAIYCFWLRLIYDLRGKKRKKLFSRWEEIIFEYLDRKKLPSEIVESMPKSEYDYFLDFIKDYLIVIKGEDFKRLSVLINQTKLFSYLINKLKQGNSQMRSDAAFFLGLARAYKAKEFLRERLKDRNDSVSYNCALSLAKIGDIDAVSDILIQYRNCKNYSRDSLLCILFEFGNSVCQSLLQHLLKEKEDSLRILIIDVLGHYRYFSAGKAILNLLNLSNNNELRIHCIKAIGRMEYIEALPTLRRCLDEPDCVIRSQAISAIGKIGDITIENKLVEKLGDENWWVRYRAAEALFSTFEQGKESLKDILAHSKNKKAVSAAQVILTEKAMGV</sequence>
<dbReference type="PATRIC" id="fig|1635277.3.peg.1100"/>
<accession>A0A101HZK9</accession>
<organism evidence="2 3">
    <name type="scientific">candidate division TA06 bacterium 34_109</name>
    <dbReference type="NCBI Taxonomy" id="1635277"/>
    <lineage>
        <taxon>Bacteria</taxon>
        <taxon>Bacteria division TA06</taxon>
    </lineage>
</organism>
<evidence type="ECO:0008006" key="4">
    <source>
        <dbReference type="Google" id="ProtNLM"/>
    </source>
</evidence>
<dbReference type="SUPFAM" id="SSF48371">
    <property type="entry name" value="ARM repeat"/>
    <property type="match status" value="2"/>
</dbReference>
<dbReference type="Pfam" id="PF13646">
    <property type="entry name" value="HEAT_2"/>
    <property type="match status" value="2"/>
</dbReference>